<evidence type="ECO:0000313" key="4">
    <source>
        <dbReference type="Proteomes" id="UP000076837"/>
    </source>
</evidence>
<dbReference type="AlphaFoldDB" id="A0A162VTA2"/>
<sequence length="627" mass="68809">MSQHTRTTFPLELLDTIVKMGIQNKLADGIDEVDVIIAGGGTAGCIIAGRLAESNPDLSVLVIEGGANNKDVASIQYPVFYLQNLLPTQKTALFYKGNKSKQLADREPIVPSGGTLGGGSSINFMMYTRAQRDDFESWKSEGWSADEMLHHMKKLETYHGPGEKKNHGFDGPINVSDGGFREKRVEDDFIKAAGEVGYPEIDDLQSLDNNNGVQRWLRYVSPEGKRQDTASRYIHPKLEDEAHSNLHVLVESKVVRVLFDDNKRAVGVEYTPNAEFQAVIGLTAHPVKTIKARKLVVVTCGACGTPPVLERSGVGERSILERAGVPVVEELPGVGKDYQDHHLLLYPYRTSLEPDQTIDGILSGRVDATELVKNNDKTLGWNAIDIASKLRPTEEEVAGLGPEFKAAWDRDFKNTPNRPLVLCGIVSCFLGDPSSVPEGQYVTAGVYTAYPYSRGHMHITGSSVEDPLDFDVGFFNDDHDIDVKKQIWAYKKQREILRRTDLYRGELAAGHPRFPEGSKAAAVEFEEPLSNVQNLVYSQEDDAAIEQWLRENVNTTWHSLGTCKMAPREENGVVDSKLNVYGVSGLKIADLSIPPQNVGANTNNTALAIGEKAADIIIAELSAAGTP</sequence>
<dbReference type="OrthoDB" id="269227at2759"/>
<comment type="cofactor">
    <cofactor evidence="2">
        <name>FAD</name>
        <dbReference type="ChEBI" id="CHEBI:57692"/>
    </cofactor>
</comment>
<protein>
    <submittedName>
        <fullName evidence="3">Choline dehydrogenase</fullName>
    </submittedName>
</protein>
<feature type="binding site" evidence="2">
    <location>
        <position position="254"/>
    </location>
    <ligand>
        <name>FAD</name>
        <dbReference type="ChEBI" id="CHEBI:57692"/>
    </ligand>
</feature>
<keyword evidence="2" id="KW-0274">FAD</keyword>
<dbReference type="EMBL" id="JYNV01000324">
    <property type="protein sequence ID" value="KZM18610.1"/>
    <property type="molecule type" value="Genomic_DNA"/>
</dbReference>
<proteinExistence type="inferred from homology"/>
<dbReference type="Pfam" id="PF05199">
    <property type="entry name" value="GMC_oxred_C"/>
    <property type="match status" value="1"/>
</dbReference>
<evidence type="ECO:0000256" key="1">
    <source>
        <dbReference type="ARBA" id="ARBA00010790"/>
    </source>
</evidence>
<feature type="binding site" evidence="2">
    <location>
        <begin position="557"/>
        <end position="558"/>
    </location>
    <ligand>
        <name>FAD</name>
        <dbReference type="ChEBI" id="CHEBI:57692"/>
    </ligand>
</feature>
<dbReference type="SUPFAM" id="SSF51905">
    <property type="entry name" value="FAD/NAD(P)-binding domain"/>
    <property type="match status" value="1"/>
</dbReference>
<dbReference type="Proteomes" id="UP000076837">
    <property type="component" value="Unassembled WGS sequence"/>
</dbReference>
<dbReference type="SUPFAM" id="SSF54373">
    <property type="entry name" value="FAD-linked reductases, C-terminal domain"/>
    <property type="match status" value="1"/>
</dbReference>
<dbReference type="PIRSF" id="PIRSF000137">
    <property type="entry name" value="Alcohol_oxidase"/>
    <property type="match status" value="1"/>
</dbReference>
<organism evidence="3 4">
    <name type="scientific">Didymella rabiei</name>
    <name type="common">Chickpea ascochyta blight fungus</name>
    <name type="synonym">Mycosphaerella rabiei</name>
    <dbReference type="NCBI Taxonomy" id="5454"/>
    <lineage>
        <taxon>Eukaryota</taxon>
        <taxon>Fungi</taxon>
        <taxon>Dikarya</taxon>
        <taxon>Ascomycota</taxon>
        <taxon>Pezizomycotina</taxon>
        <taxon>Dothideomycetes</taxon>
        <taxon>Pleosporomycetidae</taxon>
        <taxon>Pleosporales</taxon>
        <taxon>Pleosporineae</taxon>
        <taxon>Didymellaceae</taxon>
        <taxon>Ascochyta</taxon>
    </lineage>
</organism>
<keyword evidence="2" id="KW-0285">Flavoprotein</keyword>
<evidence type="ECO:0000256" key="2">
    <source>
        <dbReference type="PIRSR" id="PIRSR000137-2"/>
    </source>
</evidence>
<dbReference type="Gene3D" id="3.50.50.60">
    <property type="entry name" value="FAD/NAD(P)-binding domain"/>
    <property type="match status" value="1"/>
</dbReference>
<gene>
    <name evidence="3" type="ORF">ST47_g10247</name>
</gene>
<dbReference type="InterPro" id="IPR012132">
    <property type="entry name" value="GMC_OxRdtase"/>
</dbReference>
<reference evidence="3 4" key="1">
    <citation type="journal article" date="2016" name="Sci. Rep.">
        <title>Draft genome sequencing and secretome analysis of fungal phytopathogen Ascochyta rabiei provides insight into the necrotrophic effector repertoire.</title>
        <authorList>
            <person name="Verma S."/>
            <person name="Gazara R.K."/>
            <person name="Nizam S."/>
            <person name="Parween S."/>
            <person name="Chattopadhyay D."/>
            <person name="Verma P.K."/>
        </authorList>
    </citation>
    <scope>NUCLEOTIDE SEQUENCE [LARGE SCALE GENOMIC DNA]</scope>
    <source>
        <strain evidence="3 4">ArDII</strain>
    </source>
</reference>
<evidence type="ECO:0000313" key="3">
    <source>
        <dbReference type="EMBL" id="KZM18610.1"/>
    </source>
</evidence>
<keyword evidence="4" id="KW-1185">Reference proteome</keyword>
<dbReference type="InterPro" id="IPR036188">
    <property type="entry name" value="FAD/NAD-bd_sf"/>
</dbReference>
<dbReference type="InterPro" id="IPR000172">
    <property type="entry name" value="GMC_OxRdtase_N"/>
</dbReference>
<dbReference type="STRING" id="5454.A0A162VTA2"/>
<name>A0A162VTA2_DIDRA</name>
<dbReference type="Gene3D" id="3.30.560.10">
    <property type="entry name" value="Glucose Oxidase, domain 3"/>
    <property type="match status" value="1"/>
</dbReference>
<dbReference type="Pfam" id="PF00732">
    <property type="entry name" value="GMC_oxred_N"/>
    <property type="match status" value="1"/>
</dbReference>
<accession>A0A162VTA2</accession>
<dbReference type="PROSITE" id="PS00624">
    <property type="entry name" value="GMC_OXRED_2"/>
    <property type="match status" value="1"/>
</dbReference>
<dbReference type="GO" id="GO:0050660">
    <property type="term" value="F:flavin adenine dinucleotide binding"/>
    <property type="evidence" value="ECO:0007669"/>
    <property type="project" value="InterPro"/>
</dbReference>
<comment type="caution">
    <text evidence="3">The sequence shown here is derived from an EMBL/GenBank/DDBJ whole genome shotgun (WGS) entry which is preliminary data.</text>
</comment>
<dbReference type="GO" id="GO:0016614">
    <property type="term" value="F:oxidoreductase activity, acting on CH-OH group of donors"/>
    <property type="evidence" value="ECO:0007669"/>
    <property type="project" value="InterPro"/>
</dbReference>
<dbReference type="InterPro" id="IPR007867">
    <property type="entry name" value="GMC_OxRtase_C"/>
</dbReference>
<dbReference type="PANTHER" id="PTHR11552">
    <property type="entry name" value="GLUCOSE-METHANOL-CHOLINE GMC OXIDOREDUCTASE"/>
    <property type="match status" value="1"/>
</dbReference>
<dbReference type="PANTHER" id="PTHR11552:SF78">
    <property type="entry name" value="GLUCOSE-METHANOL-CHOLINE OXIDOREDUCTASE N-TERMINAL DOMAIN-CONTAINING PROTEIN"/>
    <property type="match status" value="1"/>
</dbReference>
<comment type="similarity">
    <text evidence="1">Belongs to the GMC oxidoreductase family.</text>
</comment>